<keyword evidence="2" id="KW-0472">Membrane</keyword>
<reference evidence="4 5" key="1">
    <citation type="submission" date="2020-10" db="EMBL/GenBank/DDBJ databases">
        <title>Complete genome sequence of Paludibaculum fermentans P105T, a facultatively anaerobic acidobacterium capable of dissimilatory Fe(III) reduction.</title>
        <authorList>
            <person name="Dedysh S.N."/>
            <person name="Beletsky A.V."/>
            <person name="Kulichevskaya I.S."/>
            <person name="Mardanov A.V."/>
            <person name="Ravin N.V."/>
        </authorList>
    </citation>
    <scope>NUCLEOTIDE SEQUENCE [LARGE SCALE GENOMIC DNA]</scope>
    <source>
        <strain evidence="4 5">P105</strain>
    </source>
</reference>
<evidence type="ECO:0000313" key="5">
    <source>
        <dbReference type="Proteomes" id="UP000593892"/>
    </source>
</evidence>
<dbReference type="PANTHER" id="PTHR46825:SF9">
    <property type="entry name" value="BETA-LACTAMASE-RELATED DOMAIN-CONTAINING PROTEIN"/>
    <property type="match status" value="1"/>
</dbReference>
<keyword evidence="2" id="KW-1133">Transmembrane helix</keyword>
<feature type="transmembrane region" description="Helical" evidence="2">
    <location>
        <begin position="779"/>
        <end position="799"/>
    </location>
</feature>
<dbReference type="AlphaFoldDB" id="A0A7S7NU54"/>
<feature type="transmembrane region" description="Helical" evidence="2">
    <location>
        <begin position="844"/>
        <end position="862"/>
    </location>
</feature>
<dbReference type="EMBL" id="CP063849">
    <property type="protein sequence ID" value="QOY89832.1"/>
    <property type="molecule type" value="Genomic_DNA"/>
</dbReference>
<gene>
    <name evidence="4" type="ORF">IRI77_07730</name>
</gene>
<feature type="transmembrane region" description="Helical" evidence="2">
    <location>
        <begin position="38"/>
        <end position="57"/>
    </location>
</feature>
<feature type="transmembrane region" description="Helical" evidence="2">
    <location>
        <begin position="687"/>
        <end position="704"/>
    </location>
</feature>
<feature type="transmembrane region" description="Helical" evidence="2">
    <location>
        <begin position="519"/>
        <end position="539"/>
    </location>
</feature>
<evidence type="ECO:0000259" key="3">
    <source>
        <dbReference type="Pfam" id="PF00144"/>
    </source>
</evidence>
<feature type="region of interest" description="Disordered" evidence="1">
    <location>
        <begin position="917"/>
        <end position="938"/>
    </location>
</feature>
<dbReference type="Gene3D" id="3.40.710.10">
    <property type="entry name" value="DD-peptidase/beta-lactamase superfamily"/>
    <property type="match status" value="1"/>
</dbReference>
<sequence length="938" mass="101127">MEKLQFRVLYRQFLFRMVDLEILSADALGDSNKLLGQFAALLIFVSIFFLSGPALAVASSRLTPEMRVFGTWGVEHFLIATTMLVVGLFAVLSWDSTFPDRRDVLVLAPLPVRARTLFLAKVAAAGTALGLTVLLLHSAAGLVCPLTFSAQPTAQVTMPAFGYLPVRPPADAAGIELLLKDALPPQLPRGMGIVVGVLKHGQRRILAYGAAQPDSIYQVGSITKTFTGLLLAQLAVEGRVRLDEPLRAFLPVGVVAPPGGPEITLLDLATHHSGLGPMPDDFHSGRFRSVAAGFAGYHATDLRASIARHGVGRDAAPPFVYSNWGYSLLGEALAVRAGVSYSELLAQRITGPLHMRDTSVILSPERRQRLIQAYGDRHEPLPPWDLDSFAPAGAINSTADDLLTYLEAQLHAASPALRLSQVPRAAASRESRIALAWFYDRNAGTYGHSGAISGYGSYAFFNPKGDYAGVVLVNQAASFLGALLPLHIRQRLAGEPAISLGLVSVPQGGGLSGVLRMFAVYWAIMLLAGAFIYCCMLCLQGFAAQLLPRRLFLRASSWLQMAAFCVIVCVYCLQPMVPPDTVHATGSGLLGWSPSYWFLGLFQQWTGSPALAVLARRAWLGLAVAFFGTAAAYTLSYLRTIRQIVEEPDIVSGAGDGLWMPGFGHSVRAALVQFSARTLQRSRLHRVILAFYLGVGFALVIAMVKNGGPPNQLADAPAADPWSQVNEPLLAATITLLGFAMLGTRVAFSIPLDLRGNWIFQVTGLRRVPECLSAARRSLLLFSAAPLWLLSAACCFWLWPWRAAAGHLAILAALALILAELCLHGFHKIPFTCSYLPGKSQVHLAILGGLALLWSILLSVMYERQALAEPKLFVPALLGLAVVWACLRWRTAAHAREEGAEVRFEELASPAVQVLGLDRDGAWPNQSPQSGPERPGTP</sequence>
<dbReference type="Proteomes" id="UP000593892">
    <property type="component" value="Chromosome"/>
</dbReference>
<dbReference type="SUPFAM" id="SSF56601">
    <property type="entry name" value="beta-lactamase/transpeptidase-like"/>
    <property type="match status" value="1"/>
</dbReference>
<dbReference type="KEGG" id="pfer:IRI77_07730"/>
<keyword evidence="2" id="KW-0812">Transmembrane</keyword>
<dbReference type="RefSeq" id="WP_194451495.1">
    <property type="nucleotide sequence ID" value="NZ_CP063849.1"/>
</dbReference>
<feature type="transmembrane region" description="Helical" evidence="2">
    <location>
        <begin position="618"/>
        <end position="638"/>
    </location>
</feature>
<evidence type="ECO:0000313" key="4">
    <source>
        <dbReference type="EMBL" id="QOY89832.1"/>
    </source>
</evidence>
<dbReference type="InterPro" id="IPR001466">
    <property type="entry name" value="Beta-lactam-related"/>
</dbReference>
<feature type="domain" description="Beta-lactamase-related" evidence="3">
    <location>
        <begin position="192"/>
        <end position="478"/>
    </location>
</feature>
<evidence type="ECO:0000256" key="1">
    <source>
        <dbReference type="SAM" id="MobiDB-lite"/>
    </source>
</evidence>
<feature type="transmembrane region" description="Helical" evidence="2">
    <location>
        <begin position="114"/>
        <end position="136"/>
    </location>
</feature>
<proteinExistence type="predicted"/>
<dbReference type="PANTHER" id="PTHR46825">
    <property type="entry name" value="D-ALANYL-D-ALANINE-CARBOXYPEPTIDASE/ENDOPEPTIDASE AMPH"/>
    <property type="match status" value="1"/>
</dbReference>
<feature type="transmembrane region" description="Helical" evidence="2">
    <location>
        <begin position="69"/>
        <end position="94"/>
    </location>
</feature>
<evidence type="ECO:0000256" key="2">
    <source>
        <dbReference type="SAM" id="Phobius"/>
    </source>
</evidence>
<keyword evidence="5" id="KW-1185">Reference proteome</keyword>
<feature type="transmembrane region" description="Helical" evidence="2">
    <location>
        <begin position="551"/>
        <end position="573"/>
    </location>
</feature>
<protein>
    <submittedName>
        <fullName evidence="4">Beta-lactamase family protein</fullName>
    </submittedName>
</protein>
<feature type="transmembrane region" description="Helical" evidence="2">
    <location>
        <begin position="868"/>
        <end position="887"/>
    </location>
</feature>
<accession>A0A7S7NU54</accession>
<organism evidence="4 5">
    <name type="scientific">Paludibaculum fermentans</name>
    <dbReference type="NCBI Taxonomy" id="1473598"/>
    <lineage>
        <taxon>Bacteria</taxon>
        <taxon>Pseudomonadati</taxon>
        <taxon>Acidobacteriota</taxon>
        <taxon>Terriglobia</taxon>
        <taxon>Bryobacterales</taxon>
        <taxon>Bryobacteraceae</taxon>
        <taxon>Paludibaculum</taxon>
    </lineage>
</organism>
<dbReference type="InterPro" id="IPR012338">
    <property type="entry name" value="Beta-lactam/transpept-like"/>
</dbReference>
<feature type="transmembrane region" description="Helical" evidence="2">
    <location>
        <begin position="729"/>
        <end position="748"/>
    </location>
</feature>
<name>A0A7S7NU54_PALFE</name>
<feature type="transmembrane region" description="Helical" evidence="2">
    <location>
        <begin position="805"/>
        <end position="823"/>
    </location>
</feature>
<dbReference type="InterPro" id="IPR050491">
    <property type="entry name" value="AmpC-like"/>
</dbReference>
<dbReference type="Pfam" id="PF00144">
    <property type="entry name" value="Beta-lactamase"/>
    <property type="match status" value="1"/>
</dbReference>